<dbReference type="AlphaFoldDB" id="A0AAN2A1P4"/>
<gene>
    <name evidence="1" type="ORF">AGRHK599_LOCUS1300</name>
</gene>
<reference evidence="1 2" key="1">
    <citation type="submission" date="2020-06" db="EMBL/GenBank/DDBJ databases">
        <authorList>
            <person name="De Coninck B."/>
            <person name="Ibrahim H."/>
        </authorList>
    </citation>
    <scope>NUCLEOTIDE SEQUENCE [LARGE SCALE GENOMIC DNA]</scope>
    <source>
        <strain evidence="1">Ag_rhizogenes_K599</strain>
    </source>
</reference>
<protein>
    <submittedName>
        <fullName evidence="1">Uncharacterized protein</fullName>
    </submittedName>
</protein>
<dbReference type="EMBL" id="CAICSX020000001">
    <property type="protein sequence ID" value="CAD0211281.1"/>
    <property type="molecule type" value="Genomic_DNA"/>
</dbReference>
<evidence type="ECO:0000313" key="1">
    <source>
        <dbReference type="EMBL" id="CAD0211281.1"/>
    </source>
</evidence>
<evidence type="ECO:0000313" key="2">
    <source>
        <dbReference type="Proteomes" id="UP000528185"/>
    </source>
</evidence>
<accession>A0AAN2A1P4</accession>
<organism evidence="1 2">
    <name type="scientific">Rhizobium rhizogenes</name>
    <name type="common">Agrobacterium rhizogenes</name>
    <dbReference type="NCBI Taxonomy" id="359"/>
    <lineage>
        <taxon>Bacteria</taxon>
        <taxon>Pseudomonadati</taxon>
        <taxon>Pseudomonadota</taxon>
        <taxon>Alphaproteobacteria</taxon>
        <taxon>Hyphomicrobiales</taxon>
        <taxon>Rhizobiaceae</taxon>
        <taxon>Rhizobium/Agrobacterium group</taxon>
        <taxon>Rhizobium</taxon>
    </lineage>
</organism>
<name>A0AAN2A1P4_RHIRH</name>
<dbReference type="Proteomes" id="UP000528185">
    <property type="component" value="Unassembled WGS sequence"/>
</dbReference>
<comment type="caution">
    <text evidence="1">The sequence shown here is derived from an EMBL/GenBank/DDBJ whole genome shotgun (WGS) entry which is preliminary data.</text>
</comment>
<proteinExistence type="predicted"/>
<sequence>MENTELRNIFGYLHNTKGPSVISEQGRCFEWYKNGKIHRDNGPAVTRTNEYKEIHMFWFVDGKQKASIVFNDPRHDFDVTVKNGCSKSFVSTIDENGKSASRFFDTAIVVHLAHLFFPEMVIPKKHKKHLTQPVSDYIPTVDTFDSNIIRLLVGA</sequence>
<dbReference type="RefSeq" id="WP_153045041.1">
    <property type="nucleotide sequence ID" value="NZ_CAICSX020000001.1"/>
</dbReference>